<feature type="compositionally biased region" description="Basic and acidic residues" evidence="1">
    <location>
        <begin position="1"/>
        <end position="15"/>
    </location>
</feature>
<dbReference type="EMBL" id="CAJNOK010053975">
    <property type="protein sequence ID" value="CAF1613991.1"/>
    <property type="molecule type" value="Genomic_DNA"/>
</dbReference>
<feature type="compositionally biased region" description="Basic and acidic residues" evidence="1">
    <location>
        <begin position="60"/>
        <end position="71"/>
    </location>
</feature>
<dbReference type="EMBL" id="CAJOBA010078411">
    <property type="protein sequence ID" value="CAF4429567.1"/>
    <property type="molecule type" value="Genomic_DNA"/>
</dbReference>
<name>A0A8S2W3M1_9BILA</name>
<feature type="compositionally biased region" description="Polar residues" evidence="1">
    <location>
        <begin position="25"/>
        <end position="38"/>
    </location>
</feature>
<reference evidence="3" key="1">
    <citation type="submission" date="2021-02" db="EMBL/GenBank/DDBJ databases">
        <authorList>
            <person name="Nowell W R."/>
        </authorList>
    </citation>
    <scope>NUCLEOTIDE SEQUENCE</scope>
</reference>
<evidence type="ECO:0000256" key="1">
    <source>
        <dbReference type="SAM" id="MobiDB-lite"/>
    </source>
</evidence>
<dbReference type="Proteomes" id="UP000677228">
    <property type="component" value="Unassembled WGS sequence"/>
</dbReference>
<feature type="region of interest" description="Disordered" evidence="1">
    <location>
        <begin position="1"/>
        <end position="44"/>
    </location>
</feature>
<dbReference type="Proteomes" id="UP000682733">
    <property type="component" value="Unassembled WGS sequence"/>
</dbReference>
<sequence length="130" mass="14753">TQKENRVGMNEKNDEQIETEEIEQSLPTENVGGTTNTDSDMEQQEVLSDFLKFLNSKFEENQEDINTKSSDDGSTSARQRKEIQENNEPKLELSSVEQDKTVDMDKSVNMDVHKDEQSELGSVPELDKAP</sequence>
<feature type="region of interest" description="Disordered" evidence="1">
    <location>
        <begin position="60"/>
        <end position="130"/>
    </location>
</feature>
<feature type="non-terminal residue" evidence="3">
    <location>
        <position position="1"/>
    </location>
</feature>
<feature type="compositionally biased region" description="Basic and acidic residues" evidence="1">
    <location>
        <begin position="79"/>
        <end position="117"/>
    </location>
</feature>
<feature type="non-terminal residue" evidence="3">
    <location>
        <position position="130"/>
    </location>
</feature>
<protein>
    <submittedName>
        <fullName evidence="3">Uncharacterized protein</fullName>
    </submittedName>
</protein>
<evidence type="ECO:0000313" key="3">
    <source>
        <dbReference type="EMBL" id="CAF4429567.1"/>
    </source>
</evidence>
<dbReference type="AlphaFoldDB" id="A0A8S2W3M1"/>
<organism evidence="3 4">
    <name type="scientific">Didymodactylos carnosus</name>
    <dbReference type="NCBI Taxonomy" id="1234261"/>
    <lineage>
        <taxon>Eukaryota</taxon>
        <taxon>Metazoa</taxon>
        <taxon>Spiralia</taxon>
        <taxon>Gnathifera</taxon>
        <taxon>Rotifera</taxon>
        <taxon>Eurotatoria</taxon>
        <taxon>Bdelloidea</taxon>
        <taxon>Philodinida</taxon>
        <taxon>Philodinidae</taxon>
        <taxon>Didymodactylos</taxon>
    </lineage>
</organism>
<proteinExistence type="predicted"/>
<evidence type="ECO:0000313" key="2">
    <source>
        <dbReference type="EMBL" id="CAF1613991.1"/>
    </source>
</evidence>
<accession>A0A8S2W3M1</accession>
<comment type="caution">
    <text evidence="3">The sequence shown here is derived from an EMBL/GenBank/DDBJ whole genome shotgun (WGS) entry which is preliminary data.</text>
</comment>
<gene>
    <name evidence="2" type="ORF">OVA965_LOCUS42816</name>
    <name evidence="3" type="ORF">TMI583_LOCUS44836</name>
</gene>
<evidence type="ECO:0000313" key="4">
    <source>
        <dbReference type="Proteomes" id="UP000682733"/>
    </source>
</evidence>